<proteinExistence type="predicted"/>
<sequence>MLQLVELFNNLYDYVFDTVAKGSASSTFWDDIPFELANLLFGLIVTYVIRDTFFNNVNPPNGHHPNQQQVVAAEQPAPPVHDIPAPVGQFLLFTLCYCFSFK</sequence>
<dbReference type="AlphaFoldDB" id="A0A914QJT3"/>
<accession>A0A914QJT3</accession>
<name>A0A914QJT3_9BILA</name>
<evidence type="ECO:0000313" key="2">
    <source>
        <dbReference type="WBParaSite" id="PDA_v2.g3845.t1"/>
    </source>
</evidence>
<evidence type="ECO:0000313" key="1">
    <source>
        <dbReference type="Proteomes" id="UP000887578"/>
    </source>
</evidence>
<keyword evidence="1" id="KW-1185">Reference proteome</keyword>
<organism evidence="1 2">
    <name type="scientific">Panagrolaimus davidi</name>
    <dbReference type="NCBI Taxonomy" id="227884"/>
    <lineage>
        <taxon>Eukaryota</taxon>
        <taxon>Metazoa</taxon>
        <taxon>Ecdysozoa</taxon>
        <taxon>Nematoda</taxon>
        <taxon>Chromadorea</taxon>
        <taxon>Rhabditida</taxon>
        <taxon>Tylenchina</taxon>
        <taxon>Panagrolaimomorpha</taxon>
        <taxon>Panagrolaimoidea</taxon>
        <taxon>Panagrolaimidae</taxon>
        <taxon>Panagrolaimus</taxon>
    </lineage>
</organism>
<reference evidence="2" key="1">
    <citation type="submission" date="2022-11" db="UniProtKB">
        <authorList>
            <consortium name="WormBaseParasite"/>
        </authorList>
    </citation>
    <scope>IDENTIFICATION</scope>
</reference>
<dbReference type="Proteomes" id="UP000887578">
    <property type="component" value="Unplaced"/>
</dbReference>
<protein>
    <submittedName>
        <fullName evidence="2">Uncharacterized protein</fullName>
    </submittedName>
</protein>
<dbReference type="WBParaSite" id="PDA_v2.g3845.t1">
    <property type="protein sequence ID" value="PDA_v2.g3845.t1"/>
    <property type="gene ID" value="PDA_v2.g3845"/>
</dbReference>